<dbReference type="EMBL" id="JAVDXT010000007">
    <property type="protein sequence ID" value="MDR7380293.1"/>
    <property type="molecule type" value="Genomic_DNA"/>
</dbReference>
<keyword evidence="1" id="KW-0813">Transport</keyword>
<evidence type="ECO:0000313" key="6">
    <source>
        <dbReference type="EMBL" id="MDR7380293.1"/>
    </source>
</evidence>
<dbReference type="InterPro" id="IPR005653">
    <property type="entry name" value="OstA-like_N"/>
</dbReference>
<keyword evidence="2" id="KW-0732">Signal</keyword>
<dbReference type="NCBIfam" id="TIGR03002">
    <property type="entry name" value="outer_YhbN_LptA"/>
    <property type="match status" value="1"/>
</dbReference>
<dbReference type="Gene3D" id="2.60.450.10">
    <property type="entry name" value="Lipopolysaccharide (LPS) transport protein A like domain"/>
    <property type="match status" value="1"/>
</dbReference>
<keyword evidence="7" id="KW-1185">Reference proteome</keyword>
<feature type="domain" description="Organic solvent tolerance-like N-terminal" evidence="5">
    <location>
        <begin position="2"/>
        <end position="120"/>
    </location>
</feature>
<feature type="compositionally biased region" description="Low complexity" evidence="4">
    <location>
        <begin position="144"/>
        <end position="161"/>
    </location>
</feature>
<dbReference type="InterPro" id="IPR052037">
    <property type="entry name" value="LPS_export_LptA"/>
</dbReference>
<comment type="caution">
    <text evidence="6">The sequence shown here is derived from an EMBL/GenBank/DDBJ whole genome shotgun (WGS) entry which is preliminary data.</text>
</comment>
<evidence type="ECO:0000259" key="5">
    <source>
        <dbReference type="Pfam" id="PF03968"/>
    </source>
</evidence>
<sequence length="174" mass="18863">MNVESDAMRYDDLKQTNVFTGRVVMTKGTIIIRGARVDVRQDAEGNQFGVVTAEPGKLAYFKQKREGLDEYIEGEGETIEYSSKLDNVRFIKRAVMRRLVGSKVNDEITGGLIVYDNTTDVFTVDNNLGGQNTQNGRVRAMLTPKAAASAPAGTASSGTGPVLRPSTTLEGAQK</sequence>
<dbReference type="Pfam" id="PF03968">
    <property type="entry name" value="LptD_N"/>
    <property type="match status" value="1"/>
</dbReference>
<name>A0ABU2CG65_9BURK</name>
<evidence type="ECO:0000256" key="1">
    <source>
        <dbReference type="ARBA" id="ARBA00022448"/>
    </source>
</evidence>
<keyword evidence="3" id="KW-0574">Periplasm</keyword>
<reference evidence="6 7" key="1">
    <citation type="submission" date="2023-07" db="EMBL/GenBank/DDBJ databases">
        <title>Sorghum-associated microbial communities from plants grown in Nebraska, USA.</title>
        <authorList>
            <person name="Schachtman D."/>
        </authorList>
    </citation>
    <scope>NUCLEOTIDE SEQUENCE [LARGE SCALE GENOMIC DNA]</scope>
    <source>
        <strain evidence="6 7">BE313</strain>
    </source>
</reference>
<feature type="region of interest" description="Disordered" evidence="4">
    <location>
        <begin position="144"/>
        <end position="174"/>
    </location>
</feature>
<accession>A0ABU2CG65</accession>
<dbReference type="Proteomes" id="UP001180487">
    <property type="component" value="Unassembled WGS sequence"/>
</dbReference>
<organism evidence="6 7">
    <name type="scientific">Rhodoferax ferrireducens</name>
    <dbReference type="NCBI Taxonomy" id="192843"/>
    <lineage>
        <taxon>Bacteria</taxon>
        <taxon>Pseudomonadati</taxon>
        <taxon>Pseudomonadota</taxon>
        <taxon>Betaproteobacteria</taxon>
        <taxon>Burkholderiales</taxon>
        <taxon>Comamonadaceae</taxon>
        <taxon>Rhodoferax</taxon>
    </lineage>
</organism>
<dbReference type="PANTHER" id="PTHR36504">
    <property type="entry name" value="LIPOPOLYSACCHARIDE EXPORT SYSTEM PROTEIN LPTA"/>
    <property type="match status" value="1"/>
</dbReference>
<dbReference type="InterPro" id="IPR014340">
    <property type="entry name" value="LptA"/>
</dbReference>
<proteinExistence type="predicted"/>
<dbReference type="PANTHER" id="PTHR36504:SF1">
    <property type="entry name" value="LIPOPOLYSACCHARIDE EXPORT SYSTEM PROTEIN LPTA"/>
    <property type="match status" value="1"/>
</dbReference>
<gene>
    <name evidence="6" type="ORF">J2X19_004995</name>
</gene>
<evidence type="ECO:0000256" key="3">
    <source>
        <dbReference type="ARBA" id="ARBA00022764"/>
    </source>
</evidence>
<evidence type="ECO:0000256" key="4">
    <source>
        <dbReference type="SAM" id="MobiDB-lite"/>
    </source>
</evidence>
<evidence type="ECO:0000256" key="2">
    <source>
        <dbReference type="ARBA" id="ARBA00022729"/>
    </source>
</evidence>
<protein>
    <submittedName>
        <fullName evidence="6">Lipopolysaccharide export system protein LptA</fullName>
    </submittedName>
</protein>
<evidence type="ECO:0000313" key="7">
    <source>
        <dbReference type="Proteomes" id="UP001180487"/>
    </source>
</evidence>
<feature type="compositionally biased region" description="Polar residues" evidence="4">
    <location>
        <begin position="165"/>
        <end position="174"/>
    </location>
</feature>